<dbReference type="AlphaFoldDB" id="A0A1I8AK58"/>
<evidence type="ECO:0000313" key="2">
    <source>
        <dbReference type="Proteomes" id="UP000095287"/>
    </source>
</evidence>
<keyword evidence="2" id="KW-1185">Reference proteome</keyword>
<dbReference type="PROSITE" id="PS51257">
    <property type="entry name" value="PROKAR_LIPOPROTEIN"/>
    <property type="match status" value="1"/>
</dbReference>
<reference evidence="3" key="1">
    <citation type="submission" date="2016-11" db="UniProtKB">
        <authorList>
            <consortium name="WormBaseParasite"/>
        </authorList>
    </citation>
    <scope>IDENTIFICATION</scope>
</reference>
<proteinExistence type="predicted"/>
<evidence type="ECO:0000256" key="1">
    <source>
        <dbReference type="SAM" id="SignalP"/>
    </source>
</evidence>
<evidence type="ECO:0000313" key="3">
    <source>
        <dbReference type="WBParaSite" id="L893_g6624.t1"/>
    </source>
</evidence>
<keyword evidence="1" id="KW-0732">Signal</keyword>
<name>A0A1I8AK58_9BILA</name>
<organism evidence="2 3">
    <name type="scientific">Steinernema glaseri</name>
    <dbReference type="NCBI Taxonomy" id="37863"/>
    <lineage>
        <taxon>Eukaryota</taxon>
        <taxon>Metazoa</taxon>
        <taxon>Ecdysozoa</taxon>
        <taxon>Nematoda</taxon>
        <taxon>Chromadorea</taxon>
        <taxon>Rhabditida</taxon>
        <taxon>Tylenchina</taxon>
        <taxon>Panagrolaimomorpha</taxon>
        <taxon>Strongyloidoidea</taxon>
        <taxon>Steinernematidae</taxon>
        <taxon>Steinernema</taxon>
    </lineage>
</organism>
<feature type="chain" id="PRO_5009314750" evidence="1">
    <location>
        <begin position="24"/>
        <end position="80"/>
    </location>
</feature>
<accession>A0A1I8AK58</accession>
<dbReference type="Proteomes" id="UP000095287">
    <property type="component" value="Unplaced"/>
</dbReference>
<sequence>MKALLTVMLSICFLSACCRPYIAYDMGSTFGWHSGIDAYSFLDGGNKDSYYNVFNGDIKNEDGYYSGYPAKKIKLFHHGA</sequence>
<dbReference type="WBParaSite" id="L893_g6624.t1">
    <property type="protein sequence ID" value="L893_g6624.t1"/>
    <property type="gene ID" value="L893_g6624"/>
</dbReference>
<feature type="signal peptide" evidence="1">
    <location>
        <begin position="1"/>
        <end position="23"/>
    </location>
</feature>
<protein>
    <submittedName>
        <fullName evidence="3">Lipoprotein</fullName>
    </submittedName>
</protein>